<dbReference type="InterPro" id="IPR051448">
    <property type="entry name" value="CdaR-like_regulators"/>
</dbReference>
<feature type="domain" description="CdaR GGDEF-like" evidence="4">
    <location>
        <begin position="82"/>
        <end position="209"/>
    </location>
</feature>
<dbReference type="EMBL" id="JAQAGZ010000031">
    <property type="protein sequence ID" value="MCZ8517082.1"/>
    <property type="molecule type" value="Genomic_DNA"/>
</dbReference>
<dbReference type="Pfam" id="PF13556">
    <property type="entry name" value="HTH_30"/>
    <property type="match status" value="1"/>
</dbReference>
<dbReference type="PANTHER" id="PTHR33744">
    <property type="entry name" value="CARBOHYDRATE DIACID REGULATOR"/>
    <property type="match status" value="1"/>
</dbReference>
<evidence type="ECO:0000259" key="4">
    <source>
        <dbReference type="Pfam" id="PF17853"/>
    </source>
</evidence>
<proteinExistence type="inferred from homology"/>
<dbReference type="SUPFAM" id="SSF46689">
    <property type="entry name" value="Homeodomain-like"/>
    <property type="match status" value="1"/>
</dbReference>
<dbReference type="Pfam" id="PF17853">
    <property type="entry name" value="GGDEF_2"/>
    <property type="match status" value="1"/>
</dbReference>
<dbReference type="Pfam" id="PF05651">
    <property type="entry name" value="Diacid_rec"/>
    <property type="match status" value="1"/>
</dbReference>
<evidence type="ECO:0000259" key="2">
    <source>
        <dbReference type="Pfam" id="PF05651"/>
    </source>
</evidence>
<reference evidence="5 6" key="1">
    <citation type="submission" date="2022-12" db="EMBL/GenBank/DDBJ databases">
        <title>Draft genome sequence of Paenibacillus sp. dW9.</title>
        <authorList>
            <person name="Choi E.-W."/>
            <person name="Kim D.-U."/>
        </authorList>
    </citation>
    <scope>NUCLEOTIDE SEQUENCE [LARGE SCALE GENOMIC DNA]</scope>
    <source>
        <strain evidence="6">dW9</strain>
    </source>
</reference>
<organism evidence="5 6">
    <name type="scientific">Paenibacillus gyeongsangnamensis</name>
    <dbReference type="NCBI Taxonomy" id="3388067"/>
    <lineage>
        <taxon>Bacteria</taxon>
        <taxon>Bacillati</taxon>
        <taxon>Bacillota</taxon>
        <taxon>Bacilli</taxon>
        <taxon>Bacillales</taxon>
        <taxon>Paenibacillaceae</taxon>
        <taxon>Paenibacillus</taxon>
    </lineage>
</organism>
<sequence>MKELTEDKTVVTLPIEWNGEKMGVVNILGYPAEIPEYAKLVRTTIDILLNYFNLNDQILFRNLEIENWIRELASTYDFCTQKLEEIARSLSLDVSIPRVAFMIKIQGEDILCEHPHCKSLARFNEIKSTLLAEAAAFPVSDLFISYTGESRLFLLSSVDQSRINERQLAESFMEILSRLGISALIGIGNVSDGIMGYRQSFNQAGQSLKLLEKFKIEKTVTHIDDWGIIDLLDHLPDSVRHEFITRYMPRFNDLSEEMAGTLKIFLESDMNIKETAEKLHIHRNTLFYRLDKVHEVLKLDPKSFKDAMIIKALDACSQLNA</sequence>
<evidence type="ECO:0000313" key="5">
    <source>
        <dbReference type="EMBL" id="MCZ8517082.1"/>
    </source>
</evidence>
<dbReference type="InterPro" id="IPR008599">
    <property type="entry name" value="Diacid_rec"/>
</dbReference>
<accession>A0ABT4QJN0</accession>
<dbReference type="InterPro" id="IPR041522">
    <property type="entry name" value="CdaR_GGDEF"/>
</dbReference>
<evidence type="ECO:0000259" key="3">
    <source>
        <dbReference type="Pfam" id="PF13556"/>
    </source>
</evidence>
<dbReference type="PANTHER" id="PTHR33744:SF15">
    <property type="entry name" value="CARBOHYDRATE DIACID REGULATOR"/>
    <property type="match status" value="1"/>
</dbReference>
<feature type="domain" description="PucR C-terminal helix-turn-helix" evidence="3">
    <location>
        <begin position="260"/>
        <end position="308"/>
    </location>
</feature>
<keyword evidence="6" id="KW-1185">Reference proteome</keyword>
<dbReference type="RefSeq" id="WP_269885615.1">
    <property type="nucleotide sequence ID" value="NZ_JAQAGZ010000031.1"/>
</dbReference>
<dbReference type="Proteomes" id="UP001527882">
    <property type="component" value="Unassembled WGS sequence"/>
</dbReference>
<comment type="similarity">
    <text evidence="1">Belongs to the CdaR family.</text>
</comment>
<dbReference type="InterPro" id="IPR025736">
    <property type="entry name" value="PucR_C-HTH_dom"/>
</dbReference>
<evidence type="ECO:0000313" key="6">
    <source>
        <dbReference type="Proteomes" id="UP001527882"/>
    </source>
</evidence>
<evidence type="ECO:0000256" key="1">
    <source>
        <dbReference type="ARBA" id="ARBA00006754"/>
    </source>
</evidence>
<dbReference type="Gene3D" id="1.10.10.2840">
    <property type="entry name" value="PucR C-terminal helix-turn-helix domain"/>
    <property type="match status" value="1"/>
</dbReference>
<comment type="caution">
    <text evidence="5">The sequence shown here is derived from an EMBL/GenBank/DDBJ whole genome shotgun (WGS) entry which is preliminary data.</text>
</comment>
<protein>
    <submittedName>
        <fullName evidence="5">Helix-turn-helix domain-containing protein</fullName>
    </submittedName>
</protein>
<dbReference type="InterPro" id="IPR042070">
    <property type="entry name" value="PucR_C-HTH_sf"/>
</dbReference>
<dbReference type="InterPro" id="IPR009057">
    <property type="entry name" value="Homeodomain-like_sf"/>
</dbReference>
<name>A0ABT4QJN0_9BACL</name>
<gene>
    <name evidence="5" type="ORF">O9H85_32980</name>
</gene>
<feature type="domain" description="Putative sugar diacid recognition" evidence="2">
    <location>
        <begin position="4"/>
        <end position="71"/>
    </location>
</feature>